<comment type="similarity">
    <text evidence="2">Belongs to the MipA/OmpV family.</text>
</comment>
<dbReference type="EMBL" id="LFCV01000023">
    <property type="protein sequence ID" value="KMJ46339.1"/>
    <property type="molecule type" value="Genomic_DNA"/>
</dbReference>
<accession>A0A0J5FVW1</accession>
<evidence type="ECO:0000256" key="3">
    <source>
        <dbReference type="ARBA" id="ARBA00022729"/>
    </source>
</evidence>
<proteinExistence type="inferred from homology"/>
<comment type="caution">
    <text evidence="7">The sequence shown here is derived from an EMBL/GenBank/DDBJ whole genome shotgun (WGS) entry which is preliminary data.</text>
</comment>
<dbReference type="InterPro" id="IPR010583">
    <property type="entry name" value="MipA"/>
</dbReference>
<dbReference type="PANTHER" id="PTHR38776:SF1">
    <property type="entry name" value="MLTA-INTERACTING PROTEIN-RELATED"/>
    <property type="match status" value="1"/>
</dbReference>
<keyword evidence="4" id="KW-0472">Membrane</keyword>
<dbReference type="STRING" id="880157.AB204_04110"/>
<reference evidence="7 8" key="1">
    <citation type="submission" date="2015-06" db="EMBL/GenBank/DDBJ databases">
        <title>Draft Whole-Genome Sequence of the Entomopathogenic Bacterium Xenorhabdus khoisanae.</title>
        <authorList>
            <person name="Naidoo S."/>
            <person name="Featherston J."/>
            <person name="Gray V.M."/>
        </authorList>
    </citation>
    <scope>NUCLEOTIDE SEQUENCE [LARGE SCALE GENOMIC DNA]</scope>
    <source>
        <strain evidence="7 8">MCB</strain>
    </source>
</reference>
<dbReference type="RefSeq" id="WP_047962114.1">
    <property type="nucleotide sequence ID" value="NZ_CAWMBG010000023.1"/>
</dbReference>
<dbReference type="GO" id="GO:0009279">
    <property type="term" value="C:cell outer membrane"/>
    <property type="evidence" value="ECO:0007669"/>
    <property type="project" value="UniProtKB-SubCell"/>
</dbReference>
<dbReference type="Pfam" id="PF06629">
    <property type="entry name" value="MipA"/>
    <property type="match status" value="1"/>
</dbReference>
<name>A0A0J5FVW1_9GAMM</name>
<gene>
    <name evidence="7" type="ORF">AB204_04110</name>
</gene>
<protein>
    <submittedName>
        <fullName evidence="7">MltA-interacting protein MipA</fullName>
    </submittedName>
</protein>
<evidence type="ECO:0000313" key="7">
    <source>
        <dbReference type="EMBL" id="KMJ46339.1"/>
    </source>
</evidence>
<keyword evidence="8" id="KW-1185">Reference proteome</keyword>
<organism evidence="7 8">
    <name type="scientific">Xenorhabdus khoisanae</name>
    <dbReference type="NCBI Taxonomy" id="880157"/>
    <lineage>
        <taxon>Bacteria</taxon>
        <taxon>Pseudomonadati</taxon>
        <taxon>Pseudomonadota</taxon>
        <taxon>Gammaproteobacteria</taxon>
        <taxon>Enterobacterales</taxon>
        <taxon>Morganellaceae</taxon>
        <taxon>Xenorhabdus</taxon>
    </lineage>
</organism>
<evidence type="ECO:0000313" key="8">
    <source>
        <dbReference type="Proteomes" id="UP000036277"/>
    </source>
</evidence>
<keyword evidence="5" id="KW-0998">Cell outer membrane</keyword>
<evidence type="ECO:0000256" key="2">
    <source>
        <dbReference type="ARBA" id="ARBA00005722"/>
    </source>
</evidence>
<dbReference type="PATRIC" id="fig|880157.4.peg.857"/>
<evidence type="ECO:0000256" key="6">
    <source>
        <dbReference type="SAM" id="SignalP"/>
    </source>
</evidence>
<evidence type="ECO:0000256" key="1">
    <source>
        <dbReference type="ARBA" id="ARBA00004442"/>
    </source>
</evidence>
<dbReference type="AlphaFoldDB" id="A0A0J5FVW1"/>
<evidence type="ECO:0000256" key="4">
    <source>
        <dbReference type="ARBA" id="ARBA00023136"/>
    </source>
</evidence>
<feature type="chain" id="PRO_5005260912" evidence="6">
    <location>
        <begin position="23"/>
        <end position="249"/>
    </location>
</feature>
<sequence length="249" mass="28526">MNKNKVFVAVAGLCLFSSVTYAGEWSVGLSAVYEAKPYKGVKAQDNFLPVPMVSYESENFYFHTLTAGYYLWNKPKDELSVDIFYSPQDFHPKDSKDEKMKKLDRRRDTMMGGFTYQHHEDWGTLRASVAADMLGESKGFRADFSYLYSIEQGDWVLKPGIGVIWDSKKQNRYSYGITKRESVRSGLAEYTPGDSWSPYFELSGYYSISESWTAFMAGRVEYLPSQVKDSPMINRSYSGIIWSGITYTF</sequence>
<dbReference type="GO" id="GO:0009252">
    <property type="term" value="P:peptidoglycan biosynthetic process"/>
    <property type="evidence" value="ECO:0007669"/>
    <property type="project" value="TreeGrafter"/>
</dbReference>
<dbReference type="OrthoDB" id="8562138at2"/>
<feature type="signal peptide" evidence="6">
    <location>
        <begin position="1"/>
        <end position="22"/>
    </location>
</feature>
<comment type="subcellular location">
    <subcellularLocation>
        <location evidence="1">Cell outer membrane</location>
    </subcellularLocation>
</comment>
<dbReference type="PANTHER" id="PTHR38776">
    <property type="entry name" value="MLTA-INTERACTING PROTEIN-RELATED"/>
    <property type="match status" value="1"/>
</dbReference>
<evidence type="ECO:0000256" key="5">
    <source>
        <dbReference type="ARBA" id="ARBA00023237"/>
    </source>
</evidence>
<keyword evidence="3 6" id="KW-0732">Signal</keyword>
<dbReference type="Proteomes" id="UP000036277">
    <property type="component" value="Unassembled WGS sequence"/>
</dbReference>